<protein>
    <recommendedName>
        <fullName evidence="4">Secreted protein</fullName>
    </recommendedName>
</protein>
<dbReference type="AlphaFoldDB" id="A0A7W3NRL3"/>
<keyword evidence="1" id="KW-0732">Signal</keyword>
<feature type="chain" id="PRO_5031539780" description="Secreted protein" evidence="1">
    <location>
        <begin position="41"/>
        <end position="189"/>
    </location>
</feature>
<evidence type="ECO:0000313" key="2">
    <source>
        <dbReference type="EMBL" id="MBA9055101.1"/>
    </source>
</evidence>
<keyword evidence="3" id="KW-1185">Reference proteome</keyword>
<evidence type="ECO:0008006" key="4">
    <source>
        <dbReference type="Google" id="ProtNLM"/>
    </source>
</evidence>
<feature type="signal peptide" evidence="1">
    <location>
        <begin position="1"/>
        <end position="40"/>
    </location>
</feature>
<organism evidence="2 3">
    <name type="scientific">Streptomyces murinus</name>
    <dbReference type="NCBI Taxonomy" id="33900"/>
    <lineage>
        <taxon>Bacteria</taxon>
        <taxon>Bacillati</taxon>
        <taxon>Actinomycetota</taxon>
        <taxon>Actinomycetes</taxon>
        <taxon>Kitasatosporales</taxon>
        <taxon>Streptomycetaceae</taxon>
        <taxon>Streptomyces</taxon>
    </lineage>
</organism>
<dbReference type="EMBL" id="JACJIJ010000002">
    <property type="protein sequence ID" value="MBA9055101.1"/>
    <property type="molecule type" value="Genomic_DNA"/>
</dbReference>
<dbReference type="RefSeq" id="WP_162135342.1">
    <property type="nucleotide sequence ID" value="NZ_CP046623.1"/>
</dbReference>
<proteinExistence type="predicted"/>
<gene>
    <name evidence="2" type="ORF">HDA42_004279</name>
</gene>
<dbReference type="Proteomes" id="UP000577386">
    <property type="component" value="Unassembled WGS sequence"/>
</dbReference>
<accession>A0A7W3NRL3</accession>
<evidence type="ECO:0000313" key="3">
    <source>
        <dbReference type="Proteomes" id="UP000577386"/>
    </source>
</evidence>
<name>A0A7W3NRL3_STRMR</name>
<comment type="caution">
    <text evidence="2">The sequence shown here is derived from an EMBL/GenBank/DDBJ whole genome shotgun (WGS) entry which is preliminary data.</text>
</comment>
<sequence length="189" mass="20694">MHGHLTDREDTMRVKRFTRAIAATVALAAFGLVAPAAASADDGDTAEVGSHCTPWEGVYGHGGTTYTDLRTCVDVLDHQGDYHFTIETNRTTYRYGGIWYSASDVYPAGATATVRIEPTPGQEGPSEGRFKAWTLVSRSYHTSLGAMNEAITCGTYHLDVNYEQTGPYYGHDRVLIAERSFDNFVIPCS</sequence>
<dbReference type="GeneID" id="93975560"/>
<evidence type="ECO:0000256" key="1">
    <source>
        <dbReference type="SAM" id="SignalP"/>
    </source>
</evidence>
<reference evidence="2 3" key="1">
    <citation type="submission" date="2020-08" db="EMBL/GenBank/DDBJ databases">
        <title>Sequencing the genomes of 1000 actinobacteria strains.</title>
        <authorList>
            <person name="Klenk H.-P."/>
        </authorList>
    </citation>
    <scope>NUCLEOTIDE SEQUENCE [LARGE SCALE GENOMIC DNA]</scope>
    <source>
        <strain evidence="2 3">DSM 41827</strain>
    </source>
</reference>